<accession>A0A0C1L1S5</accession>
<evidence type="ECO:0000313" key="9">
    <source>
        <dbReference type="EMBL" id="KIC93962.1"/>
    </source>
</evidence>
<dbReference type="InterPro" id="IPR028427">
    <property type="entry name" value="Met_Sox_Rdtase_MsrB"/>
</dbReference>
<dbReference type="PANTHER" id="PTHR10173:SF52">
    <property type="entry name" value="METHIONINE-R-SULFOXIDE REDUCTASE B1"/>
    <property type="match status" value="1"/>
</dbReference>
<dbReference type="GO" id="GO:0033743">
    <property type="term" value="F:peptide-methionine (R)-S-oxide reductase activity"/>
    <property type="evidence" value="ECO:0007669"/>
    <property type="project" value="UniProtKB-EC"/>
</dbReference>
<evidence type="ECO:0000256" key="6">
    <source>
        <dbReference type="ARBA" id="ARBA00023002"/>
    </source>
</evidence>
<dbReference type="GO" id="GO:0030091">
    <property type="term" value="P:protein repair"/>
    <property type="evidence" value="ECO:0007669"/>
    <property type="project" value="InterPro"/>
</dbReference>
<keyword evidence="4" id="KW-0479">Metal-binding</keyword>
<dbReference type="OrthoDB" id="4174719at2"/>
<evidence type="ECO:0000256" key="4">
    <source>
        <dbReference type="ARBA" id="ARBA00022723"/>
    </source>
</evidence>
<dbReference type="Pfam" id="PF01641">
    <property type="entry name" value="SelR"/>
    <property type="match status" value="1"/>
</dbReference>
<keyword evidence="6" id="KW-0560">Oxidoreductase</keyword>
<organism evidence="9 10">
    <name type="scientific">Flavihumibacter solisilvae</name>
    <dbReference type="NCBI Taxonomy" id="1349421"/>
    <lineage>
        <taxon>Bacteria</taxon>
        <taxon>Pseudomonadati</taxon>
        <taxon>Bacteroidota</taxon>
        <taxon>Chitinophagia</taxon>
        <taxon>Chitinophagales</taxon>
        <taxon>Chitinophagaceae</taxon>
        <taxon>Flavihumibacter</taxon>
    </lineage>
</organism>
<dbReference type="PROSITE" id="PS51790">
    <property type="entry name" value="MSRB"/>
    <property type="match status" value="1"/>
</dbReference>
<feature type="domain" description="MsrB" evidence="8">
    <location>
        <begin position="24"/>
        <end position="145"/>
    </location>
</feature>
<dbReference type="InterPro" id="IPR011057">
    <property type="entry name" value="Mss4-like_sf"/>
</dbReference>
<proteinExistence type="inferred from homology"/>
<dbReference type="Proteomes" id="UP000031408">
    <property type="component" value="Unassembled WGS sequence"/>
</dbReference>
<dbReference type="InterPro" id="IPR002579">
    <property type="entry name" value="Met_Sox_Rdtase_MsrB_dom"/>
</dbReference>
<comment type="cofactor">
    <cofactor evidence="1">
        <name>Zn(2+)</name>
        <dbReference type="ChEBI" id="CHEBI:29105"/>
    </cofactor>
</comment>
<sequence>MNWNDVLQLSQANLEPDRKVTKTKEEWKAQLTSEQFHVTREHGTERAFTGEFCELFAPGVYGCICCGTHLFDSTTKFNSSSGWPSFTSPIKDNVISYHKDTSWGMTRIEVLCNVCDAHLGHVFPDGPPPSGLRFCINSASLDKIG</sequence>
<dbReference type="Gene3D" id="2.170.150.20">
    <property type="entry name" value="Peptide methionine sulfoxide reductase"/>
    <property type="match status" value="1"/>
</dbReference>
<name>A0A0C1L1S5_9BACT</name>
<dbReference type="SUPFAM" id="SSF51316">
    <property type="entry name" value="Mss4-like"/>
    <property type="match status" value="1"/>
</dbReference>
<evidence type="ECO:0000256" key="5">
    <source>
        <dbReference type="ARBA" id="ARBA00022833"/>
    </source>
</evidence>
<reference evidence="9 10" key="1">
    <citation type="submission" date="2014-11" db="EMBL/GenBank/DDBJ databases">
        <title>Genome sequence of Flavihumibacter solisilvae 3-3.</title>
        <authorList>
            <person name="Zhou G."/>
            <person name="Li M."/>
            <person name="Wang G."/>
        </authorList>
    </citation>
    <scope>NUCLEOTIDE SEQUENCE [LARGE SCALE GENOMIC DNA]</scope>
    <source>
        <strain evidence="9 10">3-3</strain>
    </source>
</reference>
<dbReference type="GO" id="GO:0006979">
    <property type="term" value="P:response to oxidative stress"/>
    <property type="evidence" value="ECO:0007669"/>
    <property type="project" value="InterPro"/>
</dbReference>
<comment type="catalytic activity">
    <reaction evidence="7">
        <text>L-methionyl-[protein] + [thioredoxin]-disulfide + H2O = L-methionyl-(R)-S-oxide-[protein] + [thioredoxin]-dithiol</text>
        <dbReference type="Rhea" id="RHEA:24164"/>
        <dbReference type="Rhea" id="RHEA-COMP:10698"/>
        <dbReference type="Rhea" id="RHEA-COMP:10700"/>
        <dbReference type="Rhea" id="RHEA-COMP:12313"/>
        <dbReference type="Rhea" id="RHEA-COMP:12314"/>
        <dbReference type="ChEBI" id="CHEBI:15377"/>
        <dbReference type="ChEBI" id="CHEBI:16044"/>
        <dbReference type="ChEBI" id="CHEBI:29950"/>
        <dbReference type="ChEBI" id="CHEBI:45764"/>
        <dbReference type="ChEBI" id="CHEBI:50058"/>
        <dbReference type="EC" id="1.8.4.12"/>
    </reaction>
</comment>
<keyword evidence="5" id="KW-0862">Zinc</keyword>
<evidence type="ECO:0000256" key="3">
    <source>
        <dbReference type="ARBA" id="ARBA00012499"/>
    </source>
</evidence>
<dbReference type="FunFam" id="2.170.150.20:FF:000001">
    <property type="entry name" value="Peptide methionine sulfoxide reductase MsrB"/>
    <property type="match status" value="1"/>
</dbReference>
<dbReference type="EC" id="1.8.4.12" evidence="3"/>
<dbReference type="GO" id="GO:0046872">
    <property type="term" value="F:metal ion binding"/>
    <property type="evidence" value="ECO:0007669"/>
    <property type="project" value="UniProtKB-KW"/>
</dbReference>
<evidence type="ECO:0000256" key="7">
    <source>
        <dbReference type="ARBA" id="ARBA00048488"/>
    </source>
</evidence>
<keyword evidence="10" id="KW-1185">Reference proteome</keyword>
<evidence type="ECO:0000259" key="8">
    <source>
        <dbReference type="PROSITE" id="PS51790"/>
    </source>
</evidence>
<evidence type="ECO:0000256" key="2">
    <source>
        <dbReference type="ARBA" id="ARBA00007174"/>
    </source>
</evidence>
<dbReference type="RefSeq" id="WP_039140431.1">
    <property type="nucleotide sequence ID" value="NZ_JSVC01000015.1"/>
</dbReference>
<protein>
    <recommendedName>
        <fullName evidence="3">peptide-methionine (R)-S-oxide reductase</fullName>
        <ecNumber evidence="3">1.8.4.12</ecNumber>
    </recommendedName>
</protein>
<dbReference type="GO" id="GO:0005737">
    <property type="term" value="C:cytoplasm"/>
    <property type="evidence" value="ECO:0007669"/>
    <property type="project" value="TreeGrafter"/>
</dbReference>
<gene>
    <name evidence="9" type="ORF">OI18_13025</name>
</gene>
<evidence type="ECO:0000313" key="10">
    <source>
        <dbReference type="Proteomes" id="UP000031408"/>
    </source>
</evidence>
<dbReference type="EMBL" id="JSVC01000015">
    <property type="protein sequence ID" value="KIC93962.1"/>
    <property type="molecule type" value="Genomic_DNA"/>
</dbReference>
<dbReference type="PANTHER" id="PTHR10173">
    <property type="entry name" value="METHIONINE SULFOXIDE REDUCTASE"/>
    <property type="match status" value="1"/>
</dbReference>
<dbReference type="AlphaFoldDB" id="A0A0C1L1S5"/>
<dbReference type="NCBIfam" id="TIGR00357">
    <property type="entry name" value="peptide-methionine (R)-S-oxide reductase MsrB"/>
    <property type="match status" value="1"/>
</dbReference>
<comment type="similarity">
    <text evidence="2">Belongs to the MsrB Met sulfoxide reductase family.</text>
</comment>
<dbReference type="STRING" id="1349421.OI18_13025"/>
<comment type="caution">
    <text evidence="9">The sequence shown here is derived from an EMBL/GenBank/DDBJ whole genome shotgun (WGS) entry which is preliminary data.</text>
</comment>
<evidence type="ECO:0000256" key="1">
    <source>
        <dbReference type="ARBA" id="ARBA00001947"/>
    </source>
</evidence>